<organism evidence="2 3">
    <name type="scientific">Silvanigrella aquatica</name>
    <dbReference type="NCBI Taxonomy" id="1915309"/>
    <lineage>
        <taxon>Bacteria</taxon>
        <taxon>Pseudomonadati</taxon>
        <taxon>Bdellovibrionota</taxon>
        <taxon>Oligoflexia</taxon>
        <taxon>Silvanigrellales</taxon>
        <taxon>Silvanigrellaceae</taxon>
        <taxon>Silvanigrella</taxon>
    </lineage>
</organism>
<dbReference type="STRING" id="1915309.AXG55_11725"/>
<sequence length="109" mass="12517">MIFFTLQKKLRELVTSKCTLLWLEGTKHERVMKIKLSGNKILLTLANDTTRVIAFERYATTSVGLQFWYQGKAGVLYKWEQVTSPEHYGQLPKDDFLPDDDPTPPDIAA</sequence>
<protein>
    <submittedName>
        <fullName evidence="2">Uncharacterized protein</fullName>
    </submittedName>
</protein>
<dbReference type="RefSeq" id="WP_148698284.1">
    <property type="nucleotide sequence ID" value="NZ_CP017834.1"/>
</dbReference>
<reference evidence="2 3" key="1">
    <citation type="submission" date="2016-10" db="EMBL/GenBank/DDBJ databases">
        <title>Silvanigrella aquatica sp. nov., isolated from a freshwater lake located in the Black Forest, Germany, description of Silvanigrellaceae fam. nov., Silvanigrellales ord. nov., reclassification of the order Bdellovibrionales in the class Oligoflexia, reclassification of the families Bacteriovoracaceae and Halobacteriovoraceae in the new order Bacteriovoracales ord. nov., and reclassification of the family Pseudobacteriovoracaceae in the order Oligoflexiales.</title>
        <authorList>
            <person name="Hahn M.W."/>
            <person name="Schmidt J."/>
            <person name="Koll U."/>
            <person name="Rohde M."/>
            <person name="Verbag S."/>
            <person name="Pitt A."/>
            <person name="Nakai R."/>
            <person name="Naganuma T."/>
            <person name="Lang E."/>
        </authorList>
    </citation>
    <scope>NUCLEOTIDE SEQUENCE [LARGE SCALE GENOMIC DNA]</scope>
    <source>
        <strain evidence="2 3">MWH-Nonnen-W8red</strain>
    </source>
</reference>
<accession>A0A1L4D2X1</accession>
<dbReference type="EMBL" id="CP017834">
    <property type="protein sequence ID" value="APJ04537.1"/>
    <property type="molecule type" value="Genomic_DNA"/>
</dbReference>
<evidence type="ECO:0000256" key="1">
    <source>
        <dbReference type="SAM" id="MobiDB-lite"/>
    </source>
</evidence>
<proteinExistence type="predicted"/>
<name>A0A1L4D2X1_9BACT</name>
<keyword evidence="3" id="KW-1185">Reference proteome</keyword>
<feature type="region of interest" description="Disordered" evidence="1">
    <location>
        <begin position="88"/>
        <end position="109"/>
    </location>
</feature>
<dbReference type="KEGG" id="saqi:AXG55_11725"/>
<dbReference type="OrthoDB" id="5296345at2"/>
<evidence type="ECO:0000313" key="3">
    <source>
        <dbReference type="Proteomes" id="UP000184731"/>
    </source>
</evidence>
<dbReference type="Proteomes" id="UP000184731">
    <property type="component" value="Chromosome"/>
</dbReference>
<evidence type="ECO:0000313" key="2">
    <source>
        <dbReference type="EMBL" id="APJ04537.1"/>
    </source>
</evidence>
<dbReference type="AlphaFoldDB" id="A0A1L4D2X1"/>
<gene>
    <name evidence="2" type="ORF">AXG55_11725</name>
</gene>